<organism evidence="3 4">
    <name type="scientific">Ilex paraguariensis</name>
    <name type="common">yerba mate</name>
    <dbReference type="NCBI Taxonomy" id="185542"/>
    <lineage>
        <taxon>Eukaryota</taxon>
        <taxon>Viridiplantae</taxon>
        <taxon>Streptophyta</taxon>
        <taxon>Embryophyta</taxon>
        <taxon>Tracheophyta</taxon>
        <taxon>Spermatophyta</taxon>
        <taxon>Magnoliopsida</taxon>
        <taxon>eudicotyledons</taxon>
        <taxon>Gunneridae</taxon>
        <taxon>Pentapetalae</taxon>
        <taxon>asterids</taxon>
        <taxon>campanulids</taxon>
        <taxon>Aquifoliales</taxon>
        <taxon>Aquifoliaceae</taxon>
        <taxon>Ilex</taxon>
    </lineage>
</organism>
<dbReference type="AlphaFoldDB" id="A0ABC8RQT5"/>
<accession>A0ABC8RQT5</accession>
<sequence>MEFQHPLCFHSFCSLELWYNAVLVLLAGYMTNAEVAISAFSICLNISGWEFMISLGFQGAACVANELGKGNAKATKLSIKVSLSTSVIIGLFFSIACLVFGNKIGYLFTTDKEVAETVSDLSLLLAFSMLLNSVYPVLSGVAIGSGLQNTVAIVNLCCFFLIGIPIGALLGYMTNLQGIWIGMNCGGSPVACSLASDMEN</sequence>
<reference evidence="3 4" key="1">
    <citation type="submission" date="2024-02" db="EMBL/GenBank/DDBJ databases">
        <authorList>
            <person name="Vignale AGUSTIN F."/>
            <person name="Sosa J E."/>
            <person name="Modenutti C."/>
        </authorList>
    </citation>
    <scope>NUCLEOTIDE SEQUENCE [LARGE SCALE GENOMIC DNA]</scope>
</reference>
<keyword evidence="2" id="KW-0812">Transmembrane</keyword>
<feature type="transmembrane region" description="Helical" evidence="2">
    <location>
        <begin position="121"/>
        <end position="144"/>
    </location>
</feature>
<evidence type="ECO:0000313" key="4">
    <source>
        <dbReference type="Proteomes" id="UP001642360"/>
    </source>
</evidence>
<dbReference type="EMBL" id="CAUOFW020001638">
    <property type="protein sequence ID" value="CAK9147083.1"/>
    <property type="molecule type" value="Genomic_DNA"/>
</dbReference>
<evidence type="ECO:0000313" key="3">
    <source>
        <dbReference type="EMBL" id="CAK9147083.1"/>
    </source>
</evidence>
<gene>
    <name evidence="3" type="ORF">ILEXP_LOCUS14956</name>
</gene>
<protein>
    <submittedName>
        <fullName evidence="3">Uncharacterized protein</fullName>
    </submittedName>
</protein>
<proteinExistence type="inferred from homology"/>
<keyword evidence="2" id="KW-1133">Transmembrane helix</keyword>
<evidence type="ECO:0000256" key="1">
    <source>
        <dbReference type="ARBA" id="ARBA00010199"/>
    </source>
</evidence>
<evidence type="ECO:0000256" key="2">
    <source>
        <dbReference type="SAM" id="Phobius"/>
    </source>
</evidence>
<keyword evidence="2" id="KW-0472">Membrane</keyword>
<dbReference type="Proteomes" id="UP001642360">
    <property type="component" value="Unassembled WGS sequence"/>
</dbReference>
<name>A0ABC8RQT5_9AQUA</name>
<dbReference type="InterPro" id="IPR002528">
    <property type="entry name" value="MATE_fam"/>
</dbReference>
<comment type="similarity">
    <text evidence="1">Belongs to the multi antimicrobial extrusion (MATE) (TC 2.A.66.1) family.</text>
</comment>
<feature type="transmembrane region" description="Helical" evidence="2">
    <location>
        <begin position="77"/>
        <end position="101"/>
    </location>
</feature>
<comment type="caution">
    <text evidence="3">The sequence shown here is derived from an EMBL/GenBank/DDBJ whole genome shotgun (WGS) entry which is preliminary data.</text>
</comment>
<feature type="transmembrane region" description="Helical" evidence="2">
    <location>
        <begin position="151"/>
        <end position="173"/>
    </location>
</feature>
<dbReference type="PANTHER" id="PTHR11206">
    <property type="entry name" value="MULTIDRUG RESISTANCE PROTEIN"/>
    <property type="match status" value="1"/>
</dbReference>
<dbReference type="Pfam" id="PF01554">
    <property type="entry name" value="MatE"/>
    <property type="match status" value="1"/>
</dbReference>
<keyword evidence="4" id="KW-1185">Reference proteome</keyword>